<dbReference type="Pfam" id="PF04293">
    <property type="entry name" value="SpoVR"/>
    <property type="match status" value="1"/>
</dbReference>
<feature type="domain" description="SpoVR protein-like N-terminal" evidence="1">
    <location>
        <begin position="11"/>
        <end position="424"/>
    </location>
</feature>
<dbReference type="EMBL" id="FWZT01000025">
    <property type="protein sequence ID" value="SMF69674.1"/>
    <property type="molecule type" value="Genomic_DNA"/>
</dbReference>
<dbReference type="InterPro" id="IPR057008">
    <property type="entry name" value="SpoVR-like_C"/>
</dbReference>
<keyword evidence="4" id="KW-1185">Reference proteome</keyword>
<dbReference type="Pfam" id="PF24755">
    <property type="entry name" value="SpoVR_C"/>
    <property type="match status" value="1"/>
</dbReference>
<dbReference type="AlphaFoldDB" id="A0A1Y6CPZ4"/>
<proteinExistence type="predicted"/>
<dbReference type="RefSeq" id="WP_132324031.1">
    <property type="nucleotide sequence ID" value="NZ_FWZT01000025.1"/>
</dbReference>
<organism evidence="3 4">
    <name type="scientific">Pseudobacteriovorax antillogorgiicola</name>
    <dbReference type="NCBI Taxonomy" id="1513793"/>
    <lineage>
        <taxon>Bacteria</taxon>
        <taxon>Pseudomonadati</taxon>
        <taxon>Bdellovibrionota</taxon>
        <taxon>Oligoflexia</taxon>
        <taxon>Oligoflexales</taxon>
        <taxon>Pseudobacteriovoracaceae</taxon>
        <taxon>Pseudobacteriovorax</taxon>
    </lineage>
</organism>
<evidence type="ECO:0000313" key="3">
    <source>
        <dbReference type="EMBL" id="SMF69674.1"/>
    </source>
</evidence>
<feature type="domain" description="SpoVR-like C-terminal" evidence="2">
    <location>
        <begin position="426"/>
        <end position="477"/>
    </location>
</feature>
<sequence>MSFNTQLTPELLDLTISIAETSRENGLNFFDTIFELVDYKQLNEIAAYGGFPTRYPHWRFGMDYERLAKSYTYGLSVIYEMVINNDPCYAYLLRANNMVSQKTVIAHVYGHCDFFKNNYWFQKTNRKMLDQMANHASTIRRYIEDVGHDVVEDFVDCCLSLENLIDIYSPFFSTPKKDEDEDEEKYRADPVKKLQSKKYMDSYVNPKEFLDELKKKQEDELQKKKNFPEEPQKDVLKFLMEYAPLSNWQRRVLGIIRDEAYYFAPQGQTKIINEGWASYWHSKMMTELHPLTDAEIIDYCDQHSGIVAAAPGQLNPYKLGIELLRHIERRWDKGQFGLEYLDCDDPKKRASWDTQAGLGKEKLFEVRRIHNDITFIDAFLDEDFCHEHKLFIYDYDRRNNRYVISGRDFRDIKKQLLKQLTNFGQPIIMVKDANYKNRNELLLQHQYDDVDLKHDFTLECLKNLYKIWQRPVHIETIIEDVPRRVSFDGSNHNVEKI</sequence>
<dbReference type="OrthoDB" id="5287740at2"/>
<dbReference type="PANTHER" id="PTHR30029:SF2">
    <property type="entry name" value="STAGE V SPORULATION PROTEIN R"/>
    <property type="match status" value="1"/>
</dbReference>
<protein>
    <submittedName>
        <fullName evidence="3">Stage V sporulation protein R</fullName>
    </submittedName>
</protein>
<dbReference type="PANTHER" id="PTHR30029">
    <property type="entry name" value="STAGE V SPORULATION PROTEIN R"/>
    <property type="match status" value="1"/>
</dbReference>
<name>A0A1Y6CPZ4_9BACT</name>
<evidence type="ECO:0000259" key="1">
    <source>
        <dbReference type="Pfam" id="PF04293"/>
    </source>
</evidence>
<dbReference type="InterPro" id="IPR056174">
    <property type="entry name" value="SpoVR_N"/>
</dbReference>
<accession>A0A1Y6CPZ4</accession>
<evidence type="ECO:0000259" key="2">
    <source>
        <dbReference type="Pfam" id="PF24755"/>
    </source>
</evidence>
<dbReference type="Proteomes" id="UP000192907">
    <property type="component" value="Unassembled WGS sequence"/>
</dbReference>
<reference evidence="4" key="1">
    <citation type="submission" date="2017-04" db="EMBL/GenBank/DDBJ databases">
        <authorList>
            <person name="Varghese N."/>
            <person name="Submissions S."/>
        </authorList>
    </citation>
    <scope>NUCLEOTIDE SEQUENCE [LARGE SCALE GENOMIC DNA]</scope>
    <source>
        <strain evidence="4">RKEM611</strain>
    </source>
</reference>
<gene>
    <name evidence="3" type="ORF">SAMN06296036_12538</name>
</gene>
<dbReference type="STRING" id="1513793.SAMN06296036_12538"/>
<evidence type="ECO:0000313" key="4">
    <source>
        <dbReference type="Proteomes" id="UP000192907"/>
    </source>
</evidence>
<dbReference type="InterPro" id="IPR007390">
    <property type="entry name" value="Spore_V_R"/>
</dbReference>